<dbReference type="InterPro" id="IPR001031">
    <property type="entry name" value="Thioesterase"/>
</dbReference>
<evidence type="ECO:0000256" key="25">
    <source>
        <dbReference type="ARBA" id="ARBA00047578"/>
    </source>
</evidence>
<evidence type="ECO:0000256" key="27">
    <source>
        <dbReference type="ARBA" id="ARBA00047897"/>
    </source>
</evidence>
<keyword evidence="7" id="KW-0007">Acetylation</keyword>
<comment type="catalytic activity">
    <reaction evidence="43">
        <text>3-oxododecanoyl-[ACP] + NADPH + H(+) = (3R)-hydroxydodecanoyl-[ACP] + NADP(+)</text>
        <dbReference type="Rhea" id="RHEA:41872"/>
        <dbReference type="Rhea" id="RHEA-COMP:9641"/>
        <dbReference type="Rhea" id="RHEA-COMP:9642"/>
        <dbReference type="ChEBI" id="CHEBI:15378"/>
        <dbReference type="ChEBI" id="CHEBI:57783"/>
        <dbReference type="ChEBI" id="CHEBI:58349"/>
        <dbReference type="ChEBI" id="CHEBI:78469"/>
        <dbReference type="ChEBI" id="CHEBI:78470"/>
    </reaction>
    <physiologicalReaction direction="left-to-right" evidence="43">
        <dbReference type="Rhea" id="RHEA:41873"/>
    </physiologicalReaction>
</comment>
<comment type="catalytic activity">
    <reaction evidence="23">
        <text>tetradecanoyl-[ACP] + malonyl-[ACP] + H(+) = 3-oxohexadecanoyl-[ACP] + holo-[ACP] + CO2</text>
        <dbReference type="Rhea" id="RHEA:41900"/>
        <dbReference type="Rhea" id="RHEA-COMP:9623"/>
        <dbReference type="Rhea" id="RHEA-COMP:9648"/>
        <dbReference type="Rhea" id="RHEA-COMP:9649"/>
        <dbReference type="Rhea" id="RHEA-COMP:9685"/>
        <dbReference type="ChEBI" id="CHEBI:15378"/>
        <dbReference type="ChEBI" id="CHEBI:16526"/>
        <dbReference type="ChEBI" id="CHEBI:64479"/>
        <dbReference type="ChEBI" id="CHEBI:78449"/>
        <dbReference type="ChEBI" id="CHEBI:78477"/>
        <dbReference type="ChEBI" id="CHEBI:78478"/>
    </reaction>
    <physiologicalReaction direction="left-to-right" evidence="23">
        <dbReference type="Rhea" id="RHEA:41901"/>
    </physiologicalReaction>
</comment>
<dbReference type="CDD" id="cd05195">
    <property type="entry name" value="enoyl_red"/>
    <property type="match status" value="1"/>
</dbReference>
<evidence type="ECO:0000256" key="12">
    <source>
        <dbReference type="ARBA" id="ARBA00023388"/>
    </source>
</evidence>
<evidence type="ECO:0000256" key="17">
    <source>
        <dbReference type="ARBA" id="ARBA00023402"/>
    </source>
</evidence>
<dbReference type="Gene3D" id="3.30.70.3290">
    <property type="match status" value="2"/>
</dbReference>
<sequence length="2397" mass="267595">MAPNTVKSTIMNGDTLDEKINPAIAIGQFYSHPPPGEEVCISGISGAFPNSINMEHFKENLFNKVDMVSDDERRWDKFHPEIPQRTGKIYNAEKFDPGFFGLHYRHVASMDPMMRLLLEKCIECVIDAGFNPSELEGSKTGIYLGVCFGESEREIFYQDLESRVSPMLGVLRSVMAHRISYYLKLRGPSYVADTACSSALFALENAYSNIREGVCDSAIVAGCNLCLHPFVSLQFARLGVLSPDGTCKSFDESGNGYCRAEAVTAIFLQKAKNSRRIYARLVHAKTNCDGFKEHGISYPSGPMQMKLLKEFYDECGISPSTVGFIEAHGTGTKVGDPEEGVTIDEIYCKNRDTPLLIGSVKSNIGHCESASGVVSIAKCIIGMEEGSLPPNIHYTTPRKEIEGLVEGRMKVVTEKTPIPNGTMALSSFGFGGSNAHVLLEWNSKEKQNGGKPTDDIPRLICVSGRTPEAITSLLNHANEKFDVEHIQLLHEIFKRNINCHVQRGYSIVSKSGPLLTSSKRYFENEPDLLITFGDFGNSWQSYAKSLLRLPVFSKTIQSIHQILIRRGVNISDIFQNSRTLPTHSVVNNILGTVALQIGIIELLRSVKIQPDAIVGLATGEIACAYFDGFLTLEQAVLTALEIGNHLKDISKPSVSYVVKFVDEKDLKNLPNNIEITWKFSDNSAVLSGEPKAVKKFVEHLEEKGADVYELGSIIVTTHSKSNARVESSLLQKLKVIIPGIKLRSKLWLSTSNEKNASAEYFVKSLYSQVNQGNITSSFEDGTVVVLEIGLGRISAMLNHARRKPLDVISFEENSMDTGLVAFLKVLGRIYECGFQPQIQNLYPKVQYPVSRGTPMISNQIKWEHSENWHVMRFSDIKQTEYGEMSINVIPKDEEWTYVTGHVIDGRNLFPATGYIDLIWETFSATKRITKSEMNIVIENCRLSRATTLQEETIFLIQVQKKSGNFEVIEGKVDIVSGTIRLVDDDELEQLPLPLPDDEFNNDPKLDSHDIYKELRLRGYQYKGDFRMVEGCNLEATKAFIKWNGNWVSFMDNMLQMKILQFDSRLLYVPTGFKKITICAKKHLQYVESFGENPILPVYIFKDAGVIRCGGIEIRGLTASSIARRKQTRQPVLEKYEFMPNEATLSLAESLRINVQIALENLYAVKINATEVFDDSTKENAEPLGPLIFDALCDQPLIQANITILTKKDLEVENVKIEKEKTLADETDCLIVVGTQLLQKSKELQLAFGALKENGFILSREELDFHPAESQEVQLSGIEIITVHRTENEKLVFFRKSQESIKPIIIQISANDVDFNWLAALQRAMKSTSNIVIYAQNEETNGLLGLYNCLRREAGGTKVQCFLIYGNDAPPFDINNEFYQNQLRKNLSVNIFKDGKWGTYRHLLMKEFEEVESEHCFVNQTTRGDLSSLKLTQGPLTSQSQLASDKVLVQVYFASINFRDIMTASGRINVDVITSDRIEQECVQGFEYAGKDPTGKRVMGLSSAALSTLVTADRHLLFKVPDEWSLEQAATVPAVYTTVLYALFLRGRIKKGESILIHSGTGGIGQAAINVALAHGCQVFTTVGTPEKKEFLKKLFPQLSDHQIGNSRDLTFEMMIKNGTGGRGVDVVLNSLAEEKLIASVRCLARGGRFLEIGKFDIVNDNRLALMLIQKECSFHGVMLDKFFDSTPPMKKIISSLLTKGLEDGMIKPLTTNIFQINEVEEAFRFMATGKHTGKVLLQIRKEELQKNELPSVIRKNAVARFTCDPEKSYVILGGLGGFGLELADWLILRGAKKLILNSRNGVRTGYQAYRLKTWRSYGVVVHISTADVTTREGCGILITEAEKLGPVDGLFNLAVVLRDSILENQTPENFTVSFAPKTTATKYLDDITRRRCFYLRHFVIFSSVSCGRGNAGQVNYGMANSAMERICERRRKAGYPALAIQWGAVGDVGLVAEMQKDLVELDIGGTLQQRISSCLQVLDTFLCQKQATIVSSIVVAEKRRSGSADNIVDAVAYILGTKLNAVSHHSTLAELGLDSMTAVEIKQTLEREFEVFLSAQELRNLTFAQLQEMQDARLSPADELEKGPRKSGIDLFIQNLLEDPITMVPVVRLPSLVEDNSDAPILFAFPGIEGYVDTLRPLALQLRAKVIGVQICYKVPPVNFITAAEECLEQMTPYLKPNEVVNIVSYSWGTLIALEVISSLEKEGRRVNLIIIDGAPEMMTELVKTELKASTEADKYVLILCRLMMKFYPLDVVASYNEVLSKCPSTEEKLDVFMKATESLKQFSEEYRRTATIALCARVMEISVYKPSYGKVNASAKLFKASSPLFKSILPEDYNLSKVCNNLEGIETFEGDHVSMLQNPSLAERINELLSKKMPETIQKATMEQSTNKRRVSVDCE</sequence>
<keyword evidence="8" id="KW-0511">Multifunctional enzyme</keyword>
<evidence type="ECO:0000256" key="41">
    <source>
        <dbReference type="ARBA" id="ARBA00049109"/>
    </source>
</evidence>
<dbReference type="Pfam" id="PF00698">
    <property type="entry name" value="Acyl_transf_1"/>
    <property type="match status" value="1"/>
</dbReference>
<dbReference type="GO" id="GO:0016297">
    <property type="term" value="F:fatty acyl-[ACP] hydrolase activity"/>
    <property type="evidence" value="ECO:0007669"/>
    <property type="project" value="UniProtKB-EC"/>
</dbReference>
<comment type="catalytic activity">
    <reaction evidence="33">
        <text>(2E)-octenoyl-[ACP] + NADPH + H(+) = octanoyl-[ACP] + NADP(+)</text>
        <dbReference type="Rhea" id="RHEA:41848"/>
        <dbReference type="Rhea" id="RHEA-COMP:9635"/>
        <dbReference type="Rhea" id="RHEA-COMP:9636"/>
        <dbReference type="ChEBI" id="CHEBI:15378"/>
        <dbReference type="ChEBI" id="CHEBI:57783"/>
        <dbReference type="ChEBI" id="CHEBI:58349"/>
        <dbReference type="ChEBI" id="CHEBI:78462"/>
        <dbReference type="ChEBI" id="CHEBI:78463"/>
    </reaction>
    <physiologicalReaction direction="left-to-right" evidence="33">
        <dbReference type="Rhea" id="RHEA:41849"/>
    </physiologicalReaction>
</comment>
<dbReference type="InterPro" id="IPR001227">
    <property type="entry name" value="Ac_transferase_dom_sf"/>
</dbReference>
<comment type="catalytic activity">
    <reaction evidence="28">
        <text>3-oxobutanoyl-[ACP] + NADPH + H(+) = (3R)-hydroxybutanoyl-[ACP] + NADP(+)</text>
        <dbReference type="Rhea" id="RHEA:41804"/>
        <dbReference type="Rhea" id="RHEA-COMP:9625"/>
        <dbReference type="Rhea" id="RHEA-COMP:9626"/>
        <dbReference type="ChEBI" id="CHEBI:15378"/>
        <dbReference type="ChEBI" id="CHEBI:57783"/>
        <dbReference type="ChEBI" id="CHEBI:58349"/>
        <dbReference type="ChEBI" id="CHEBI:78450"/>
        <dbReference type="ChEBI" id="CHEBI:78451"/>
    </reaction>
    <physiologicalReaction direction="left-to-right" evidence="28">
        <dbReference type="Rhea" id="RHEA:41805"/>
    </physiologicalReaction>
</comment>
<evidence type="ECO:0000256" key="8">
    <source>
        <dbReference type="ARBA" id="ARBA00023268"/>
    </source>
</evidence>
<keyword evidence="5" id="KW-0702">S-nitrosylation</keyword>
<comment type="catalytic activity">
    <reaction evidence="41">
        <text>decanoyl-[ACP] + malonyl-[ACP] + H(+) = 3-oxododecanoyl-[ACP] + holo-[ACP] + CO2</text>
        <dbReference type="Rhea" id="RHEA:41868"/>
        <dbReference type="Rhea" id="RHEA-COMP:9623"/>
        <dbReference type="Rhea" id="RHEA-COMP:9640"/>
        <dbReference type="Rhea" id="RHEA-COMP:9641"/>
        <dbReference type="Rhea" id="RHEA-COMP:9685"/>
        <dbReference type="ChEBI" id="CHEBI:15378"/>
        <dbReference type="ChEBI" id="CHEBI:16526"/>
        <dbReference type="ChEBI" id="CHEBI:64479"/>
        <dbReference type="ChEBI" id="CHEBI:78449"/>
        <dbReference type="ChEBI" id="CHEBI:78468"/>
        <dbReference type="ChEBI" id="CHEBI:78469"/>
    </reaction>
    <physiologicalReaction direction="left-to-right" evidence="41">
        <dbReference type="Rhea" id="RHEA:41869"/>
    </physiologicalReaction>
</comment>
<dbReference type="Gene3D" id="3.40.50.720">
    <property type="entry name" value="NAD(P)-binding Rossmann-like Domain"/>
    <property type="match status" value="1"/>
</dbReference>
<dbReference type="InterPro" id="IPR029058">
    <property type="entry name" value="AB_hydrolase_fold"/>
</dbReference>
<dbReference type="GO" id="GO:0006633">
    <property type="term" value="P:fatty acid biosynthetic process"/>
    <property type="evidence" value="ECO:0007669"/>
    <property type="project" value="InterPro"/>
</dbReference>
<dbReference type="InterPro" id="IPR049900">
    <property type="entry name" value="PKS_mFAS_DH"/>
</dbReference>
<dbReference type="FunFam" id="3.40.50.720:FF:000209">
    <property type="entry name" value="Polyketide synthase Pks12"/>
    <property type="match status" value="1"/>
</dbReference>
<evidence type="ECO:0000256" key="28">
    <source>
        <dbReference type="ARBA" id="ARBA00047953"/>
    </source>
</evidence>
<dbReference type="EMBL" id="JARQZJ010000035">
    <property type="protein sequence ID" value="KAK9875963.1"/>
    <property type="molecule type" value="Genomic_DNA"/>
</dbReference>
<dbReference type="SMART" id="SM00829">
    <property type="entry name" value="PKS_ER"/>
    <property type="match status" value="1"/>
</dbReference>
<evidence type="ECO:0000256" key="16">
    <source>
        <dbReference type="ARBA" id="ARBA00023401"/>
    </source>
</evidence>
<evidence type="ECO:0000256" key="1">
    <source>
        <dbReference type="ARBA" id="ARBA00005189"/>
    </source>
</evidence>
<dbReference type="Pfam" id="PF00550">
    <property type="entry name" value="PP-binding"/>
    <property type="match status" value="1"/>
</dbReference>
<dbReference type="SMART" id="SM00822">
    <property type="entry name" value="PKS_KR"/>
    <property type="match status" value="1"/>
</dbReference>
<evidence type="ECO:0000313" key="54">
    <source>
        <dbReference type="Proteomes" id="UP001431783"/>
    </source>
</evidence>
<evidence type="ECO:0000256" key="29">
    <source>
        <dbReference type="ARBA" id="ARBA00047961"/>
    </source>
</evidence>
<dbReference type="PROSITE" id="PS52019">
    <property type="entry name" value="PKS_MFAS_DH"/>
    <property type="match status" value="1"/>
</dbReference>
<evidence type="ECO:0000259" key="51">
    <source>
        <dbReference type="PROSITE" id="PS52004"/>
    </source>
</evidence>
<comment type="function">
    <text evidence="18">Fatty acid synthetase is a multifunctional enzyme that catalyzes the de novo biosynthesis of long-chain saturated fatty acids starting from acetyl-CoA and malonyl-CoA in the presence of NADPH. This multifunctional protein contains 7 catalytic activities and a site for the binding of the prosthetic group 4'-phosphopantetheine of the acyl carrier protein ([ACP]) domain.</text>
</comment>
<protein>
    <submittedName>
        <fullName evidence="53">Uncharacterized protein</fullName>
    </submittedName>
</protein>
<feature type="region of interest" description="N-terminal hotdog fold" evidence="49">
    <location>
        <begin position="869"/>
        <end position="986"/>
    </location>
</feature>
<dbReference type="Gene3D" id="3.40.47.10">
    <property type="match status" value="1"/>
</dbReference>
<evidence type="ECO:0000256" key="39">
    <source>
        <dbReference type="ARBA" id="ARBA00048935"/>
    </source>
</evidence>
<dbReference type="PANTHER" id="PTHR43775:SF23">
    <property type="entry name" value="FATTY ACID SYNTHASE 3"/>
    <property type="match status" value="1"/>
</dbReference>
<dbReference type="Pfam" id="PF02801">
    <property type="entry name" value="Ketoacyl-synt_C"/>
    <property type="match status" value="1"/>
</dbReference>
<dbReference type="Proteomes" id="UP001431783">
    <property type="component" value="Unassembled WGS sequence"/>
</dbReference>
<evidence type="ECO:0000256" key="26">
    <source>
        <dbReference type="ARBA" id="ARBA00047810"/>
    </source>
</evidence>
<feature type="region of interest" description="C-terminal hotdog fold" evidence="49">
    <location>
        <begin position="1001"/>
        <end position="1127"/>
    </location>
</feature>
<dbReference type="InterPro" id="IPR057326">
    <property type="entry name" value="KR_dom"/>
</dbReference>
<evidence type="ECO:0000256" key="49">
    <source>
        <dbReference type="PROSITE-ProRule" id="PRU01363"/>
    </source>
</evidence>
<evidence type="ECO:0000256" key="4">
    <source>
        <dbReference type="ARBA" id="ARBA00022679"/>
    </source>
</evidence>
<dbReference type="Pfam" id="PF13602">
    <property type="entry name" value="ADH_zinc_N_2"/>
    <property type="match status" value="1"/>
</dbReference>
<evidence type="ECO:0000256" key="9">
    <source>
        <dbReference type="ARBA" id="ARBA00023332"/>
    </source>
</evidence>
<dbReference type="SMART" id="SM00823">
    <property type="entry name" value="PKS_PP"/>
    <property type="match status" value="1"/>
</dbReference>
<keyword evidence="6" id="KW-0663">Pyridoxal phosphate</keyword>
<comment type="catalytic activity">
    <reaction evidence="22">
        <text>3-oxodecanoyl-[ACP] + NADPH + H(+) = (3R)-hydroxydecanoyl-[ACP] + NADP(+)</text>
        <dbReference type="Rhea" id="RHEA:41856"/>
        <dbReference type="Rhea" id="RHEA-COMP:9637"/>
        <dbReference type="Rhea" id="RHEA-COMP:9638"/>
        <dbReference type="ChEBI" id="CHEBI:15378"/>
        <dbReference type="ChEBI" id="CHEBI:57783"/>
        <dbReference type="ChEBI" id="CHEBI:58349"/>
        <dbReference type="ChEBI" id="CHEBI:78464"/>
        <dbReference type="ChEBI" id="CHEBI:78466"/>
    </reaction>
    <physiologicalReaction direction="left-to-right" evidence="22">
        <dbReference type="Rhea" id="RHEA:41857"/>
    </physiologicalReaction>
</comment>
<dbReference type="CDD" id="cd08954">
    <property type="entry name" value="KR_1_FAS_SDR_x"/>
    <property type="match status" value="1"/>
</dbReference>
<reference evidence="53 54" key="1">
    <citation type="submission" date="2023-03" db="EMBL/GenBank/DDBJ databases">
        <title>Genome insight into feeding habits of ladybird beetles.</title>
        <authorList>
            <person name="Li H.-S."/>
            <person name="Huang Y.-H."/>
            <person name="Pang H."/>
        </authorList>
    </citation>
    <scope>NUCLEOTIDE SEQUENCE [LARGE SCALE GENOMIC DNA]</scope>
    <source>
        <strain evidence="53">SYSU_2023b</strain>
        <tissue evidence="53">Whole body</tissue>
    </source>
</reference>
<dbReference type="SMART" id="SM00825">
    <property type="entry name" value="PKS_KS"/>
    <property type="match status" value="1"/>
</dbReference>
<evidence type="ECO:0000256" key="44">
    <source>
        <dbReference type="ARBA" id="ARBA00049414"/>
    </source>
</evidence>
<evidence type="ECO:0000256" key="3">
    <source>
        <dbReference type="ARBA" id="ARBA00022553"/>
    </source>
</evidence>
<feature type="domain" description="Carrier" evidence="50">
    <location>
        <begin position="1998"/>
        <end position="2077"/>
    </location>
</feature>
<name>A0AAW1U096_9CUCU</name>
<evidence type="ECO:0000256" key="20">
    <source>
        <dbReference type="ARBA" id="ARBA00047394"/>
    </source>
</evidence>
<dbReference type="GO" id="GO:0004313">
    <property type="term" value="F:[acyl-carrier-protein] S-acetyltransferase activity"/>
    <property type="evidence" value="ECO:0007669"/>
    <property type="project" value="UniProtKB-EC"/>
</dbReference>
<evidence type="ECO:0000259" key="52">
    <source>
        <dbReference type="PROSITE" id="PS52019"/>
    </source>
</evidence>
<comment type="catalytic activity">
    <reaction evidence="44">
        <text>3-oxohexadecanoyl-[ACP] + NADPH + H(+) = (3R)-hydroxyhexadecanoyl-[ACP] + NADP(+)</text>
        <dbReference type="Rhea" id="RHEA:41904"/>
        <dbReference type="Rhea" id="RHEA-COMP:9649"/>
        <dbReference type="Rhea" id="RHEA-COMP:9650"/>
        <dbReference type="ChEBI" id="CHEBI:15378"/>
        <dbReference type="ChEBI" id="CHEBI:57783"/>
        <dbReference type="ChEBI" id="CHEBI:58349"/>
        <dbReference type="ChEBI" id="CHEBI:78478"/>
        <dbReference type="ChEBI" id="CHEBI:78480"/>
    </reaction>
    <physiologicalReaction direction="left-to-right" evidence="44">
        <dbReference type="Rhea" id="RHEA:41905"/>
    </physiologicalReaction>
</comment>
<evidence type="ECO:0000313" key="53">
    <source>
        <dbReference type="EMBL" id="KAK9875963.1"/>
    </source>
</evidence>
<dbReference type="SUPFAM" id="SSF53901">
    <property type="entry name" value="Thiolase-like"/>
    <property type="match status" value="1"/>
</dbReference>
<comment type="catalytic activity">
    <reaction evidence="11">
        <text>(3R)-hydroxyhexanoyl-[ACP] = (2E)-hexenoyl-[ACP] + H2O</text>
        <dbReference type="Rhea" id="RHEA:41828"/>
        <dbReference type="Rhea" id="RHEA-COMP:9630"/>
        <dbReference type="Rhea" id="RHEA-COMP:9631"/>
        <dbReference type="ChEBI" id="CHEBI:15377"/>
        <dbReference type="ChEBI" id="CHEBI:78457"/>
        <dbReference type="ChEBI" id="CHEBI:78458"/>
    </reaction>
    <physiologicalReaction direction="left-to-right" evidence="11">
        <dbReference type="Rhea" id="RHEA:41829"/>
    </physiologicalReaction>
</comment>
<dbReference type="InterPro" id="IPR013968">
    <property type="entry name" value="PKS_KR"/>
</dbReference>
<dbReference type="GO" id="GO:0004315">
    <property type="term" value="F:3-oxoacyl-[acyl-carrier-protein] synthase activity"/>
    <property type="evidence" value="ECO:0007669"/>
    <property type="project" value="UniProtKB-EC"/>
</dbReference>
<evidence type="ECO:0000259" key="50">
    <source>
        <dbReference type="PROSITE" id="PS50075"/>
    </source>
</evidence>
<dbReference type="CDD" id="cd00833">
    <property type="entry name" value="PKS"/>
    <property type="match status" value="1"/>
</dbReference>
<dbReference type="GO" id="GO:0141148">
    <property type="term" value="F:enoyl-[acyl-carrier-protein] reductase (NADPH) activity"/>
    <property type="evidence" value="ECO:0007669"/>
    <property type="project" value="UniProtKB-EC"/>
</dbReference>
<comment type="catalytic activity">
    <reaction evidence="13">
        <text>a (3R)-hydroxyacyl-[ACP] = a (2E)-enoyl-[ACP] + H2O</text>
        <dbReference type="Rhea" id="RHEA:13097"/>
        <dbReference type="Rhea" id="RHEA-COMP:9925"/>
        <dbReference type="Rhea" id="RHEA-COMP:9945"/>
        <dbReference type="ChEBI" id="CHEBI:15377"/>
        <dbReference type="ChEBI" id="CHEBI:78784"/>
        <dbReference type="ChEBI" id="CHEBI:78827"/>
        <dbReference type="EC" id="4.2.1.59"/>
    </reaction>
    <physiologicalReaction direction="left-to-right" evidence="13">
        <dbReference type="Rhea" id="RHEA:13098"/>
    </physiologicalReaction>
</comment>
<dbReference type="InterPro" id="IPR014031">
    <property type="entry name" value="Ketoacyl_synth_C"/>
</dbReference>
<comment type="catalytic activity">
    <reaction evidence="34">
        <text>a fatty acyl-[ACP] + malonyl-[ACP] + H(+) = a 3-oxoacyl-[ACP] + holo-[ACP] + CO2</text>
        <dbReference type="Rhea" id="RHEA:22836"/>
        <dbReference type="Rhea" id="RHEA-COMP:9623"/>
        <dbReference type="Rhea" id="RHEA-COMP:9685"/>
        <dbReference type="Rhea" id="RHEA-COMP:9916"/>
        <dbReference type="Rhea" id="RHEA-COMP:14125"/>
        <dbReference type="ChEBI" id="CHEBI:15378"/>
        <dbReference type="ChEBI" id="CHEBI:16526"/>
        <dbReference type="ChEBI" id="CHEBI:64479"/>
        <dbReference type="ChEBI" id="CHEBI:78449"/>
        <dbReference type="ChEBI" id="CHEBI:78776"/>
        <dbReference type="ChEBI" id="CHEBI:138651"/>
        <dbReference type="EC" id="2.3.1.41"/>
    </reaction>
    <physiologicalReaction direction="left-to-right" evidence="34">
        <dbReference type="Rhea" id="RHEA:22837"/>
    </physiologicalReaction>
</comment>
<dbReference type="Pfam" id="PF21149">
    <property type="entry name" value="FAS_pseudo-KR"/>
    <property type="match status" value="1"/>
</dbReference>
<dbReference type="InterPro" id="IPR020843">
    <property type="entry name" value="ER"/>
</dbReference>
<evidence type="ECO:0000256" key="19">
    <source>
        <dbReference type="ARBA" id="ARBA00047300"/>
    </source>
</evidence>
<comment type="catalytic activity">
    <reaction evidence="35">
        <text>3-oxohexanoyl-[ACP] + NADPH + H(+) = (3R)-hydroxyhexanoyl-[ACP] + NADP(+)</text>
        <dbReference type="Rhea" id="RHEA:41824"/>
        <dbReference type="Rhea" id="RHEA-COMP:9629"/>
        <dbReference type="Rhea" id="RHEA-COMP:9630"/>
        <dbReference type="ChEBI" id="CHEBI:15378"/>
        <dbReference type="ChEBI" id="CHEBI:57783"/>
        <dbReference type="ChEBI" id="CHEBI:58349"/>
        <dbReference type="ChEBI" id="CHEBI:78456"/>
        <dbReference type="ChEBI" id="CHEBI:78457"/>
    </reaction>
    <physiologicalReaction direction="left-to-right" evidence="35">
        <dbReference type="Rhea" id="RHEA:41825"/>
    </physiologicalReaction>
</comment>
<comment type="catalytic activity">
    <reaction evidence="31">
        <text>(2E)-dodecenoyl-[ACP] + NADPH + H(+) = dodecanoyl-[ACP] + NADP(+)</text>
        <dbReference type="Rhea" id="RHEA:41880"/>
        <dbReference type="Rhea" id="RHEA-COMP:9643"/>
        <dbReference type="Rhea" id="RHEA-COMP:9644"/>
        <dbReference type="ChEBI" id="CHEBI:15378"/>
        <dbReference type="ChEBI" id="CHEBI:57783"/>
        <dbReference type="ChEBI" id="CHEBI:58349"/>
        <dbReference type="ChEBI" id="CHEBI:65264"/>
        <dbReference type="ChEBI" id="CHEBI:78472"/>
    </reaction>
    <physiologicalReaction direction="left-to-right" evidence="31">
        <dbReference type="Rhea" id="RHEA:41881"/>
    </physiologicalReaction>
</comment>
<evidence type="ECO:0000256" key="32">
    <source>
        <dbReference type="ARBA" id="ARBA00048289"/>
    </source>
</evidence>
<dbReference type="SUPFAM" id="SSF53474">
    <property type="entry name" value="alpha/beta-Hydrolases"/>
    <property type="match status" value="1"/>
</dbReference>
<comment type="catalytic activity">
    <reaction evidence="21">
        <text>a (3R)-hydroxyacyl-[ACP] + NADP(+) = a 3-oxoacyl-[ACP] + NADPH + H(+)</text>
        <dbReference type="Rhea" id="RHEA:17397"/>
        <dbReference type="Rhea" id="RHEA-COMP:9916"/>
        <dbReference type="Rhea" id="RHEA-COMP:9945"/>
        <dbReference type="ChEBI" id="CHEBI:15378"/>
        <dbReference type="ChEBI" id="CHEBI:57783"/>
        <dbReference type="ChEBI" id="CHEBI:58349"/>
        <dbReference type="ChEBI" id="CHEBI:78776"/>
        <dbReference type="ChEBI" id="CHEBI:78827"/>
        <dbReference type="EC" id="1.1.1.100"/>
    </reaction>
    <physiologicalReaction direction="right-to-left" evidence="21">
        <dbReference type="Rhea" id="RHEA:17399"/>
    </physiologicalReaction>
</comment>
<comment type="catalytic activity">
    <reaction evidence="32">
        <text>tetradecanoyl-[ACP] + H2O = tetradecanoate + holo-[ACP] + H(+)</text>
        <dbReference type="Rhea" id="RHEA:30123"/>
        <dbReference type="Rhea" id="RHEA-COMP:9648"/>
        <dbReference type="Rhea" id="RHEA-COMP:9685"/>
        <dbReference type="ChEBI" id="CHEBI:15377"/>
        <dbReference type="ChEBI" id="CHEBI:15378"/>
        <dbReference type="ChEBI" id="CHEBI:30807"/>
        <dbReference type="ChEBI" id="CHEBI:64479"/>
        <dbReference type="ChEBI" id="CHEBI:78477"/>
        <dbReference type="EC" id="3.1.2.14"/>
    </reaction>
    <physiologicalReaction direction="left-to-right" evidence="32">
        <dbReference type="Rhea" id="RHEA:30124"/>
    </physiologicalReaction>
</comment>
<gene>
    <name evidence="53" type="ORF">WA026_011065</name>
</gene>
<dbReference type="Gene3D" id="3.10.129.110">
    <property type="entry name" value="Polyketide synthase dehydratase"/>
    <property type="match status" value="1"/>
</dbReference>
<comment type="catalytic activity">
    <reaction evidence="40">
        <text>(2E)-octadecenoyl-[ACP] + NADPH + H(+) = octadecanoyl-[ACP] + NADP(+)</text>
        <dbReference type="Rhea" id="RHEA:41928"/>
        <dbReference type="Rhea" id="RHEA-COMP:9655"/>
        <dbReference type="Rhea" id="RHEA-COMP:9656"/>
        <dbReference type="ChEBI" id="CHEBI:15378"/>
        <dbReference type="ChEBI" id="CHEBI:57783"/>
        <dbReference type="ChEBI" id="CHEBI:58349"/>
        <dbReference type="ChEBI" id="CHEBI:78489"/>
        <dbReference type="ChEBI" id="CHEBI:78495"/>
    </reaction>
    <physiologicalReaction direction="left-to-right" evidence="40">
        <dbReference type="Rhea" id="RHEA:41929"/>
    </physiologicalReaction>
</comment>
<keyword evidence="54" id="KW-1185">Reference proteome</keyword>
<evidence type="ECO:0000256" key="42">
    <source>
        <dbReference type="ARBA" id="ARBA00049171"/>
    </source>
</evidence>
<comment type="catalytic activity">
    <reaction evidence="38">
        <text>hexadecanoyl-[ACP] + H2O = hexadecanoate + holo-[ACP] + H(+)</text>
        <dbReference type="Rhea" id="RHEA:41932"/>
        <dbReference type="Rhea" id="RHEA-COMP:9652"/>
        <dbReference type="Rhea" id="RHEA-COMP:9685"/>
        <dbReference type="ChEBI" id="CHEBI:7896"/>
        <dbReference type="ChEBI" id="CHEBI:15377"/>
        <dbReference type="ChEBI" id="CHEBI:15378"/>
        <dbReference type="ChEBI" id="CHEBI:64479"/>
        <dbReference type="ChEBI" id="CHEBI:78483"/>
        <dbReference type="EC" id="3.1.2.14"/>
    </reaction>
    <physiologicalReaction direction="left-to-right" evidence="38">
        <dbReference type="Rhea" id="RHEA:41933"/>
    </physiologicalReaction>
</comment>
<dbReference type="InterPro" id="IPR049391">
    <property type="entry name" value="FAS_pseudo-KR"/>
</dbReference>
<comment type="catalytic activity">
    <reaction evidence="10">
        <text>(3R)-hydroxydodecanoyl-[ACP] = (2E)-dodecenoyl-[ACP] + H2O</text>
        <dbReference type="Rhea" id="RHEA:41876"/>
        <dbReference type="Rhea" id="RHEA-COMP:9642"/>
        <dbReference type="Rhea" id="RHEA-COMP:9643"/>
        <dbReference type="ChEBI" id="CHEBI:15377"/>
        <dbReference type="ChEBI" id="CHEBI:78470"/>
        <dbReference type="ChEBI" id="CHEBI:78472"/>
    </reaction>
    <physiologicalReaction direction="left-to-right" evidence="10">
        <dbReference type="Rhea" id="RHEA:41877"/>
    </physiologicalReaction>
</comment>
<dbReference type="PROSITE" id="PS00606">
    <property type="entry name" value="KS3_1"/>
    <property type="match status" value="1"/>
</dbReference>
<feature type="active site" description="Proton donor; for dehydratase activity" evidence="49">
    <location>
        <position position="1051"/>
    </location>
</feature>
<evidence type="ECO:0000256" key="7">
    <source>
        <dbReference type="ARBA" id="ARBA00022990"/>
    </source>
</evidence>
<comment type="catalytic activity">
    <reaction evidence="20">
        <text>hexanoyl-[ACP] + malonyl-[ACP] + H(+) = 3-oxooctanoyl-[ACP] + holo-[ACP] + CO2</text>
        <dbReference type="Rhea" id="RHEA:41836"/>
        <dbReference type="Rhea" id="RHEA-COMP:9623"/>
        <dbReference type="Rhea" id="RHEA-COMP:9632"/>
        <dbReference type="Rhea" id="RHEA-COMP:9633"/>
        <dbReference type="Rhea" id="RHEA-COMP:9685"/>
        <dbReference type="ChEBI" id="CHEBI:15378"/>
        <dbReference type="ChEBI" id="CHEBI:16526"/>
        <dbReference type="ChEBI" id="CHEBI:64479"/>
        <dbReference type="ChEBI" id="CHEBI:78449"/>
        <dbReference type="ChEBI" id="CHEBI:78459"/>
        <dbReference type="ChEBI" id="CHEBI:78460"/>
    </reaction>
    <physiologicalReaction direction="left-to-right" evidence="20">
        <dbReference type="Rhea" id="RHEA:41837"/>
    </physiologicalReaction>
</comment>
<evidence type="ECO:0000256" key="30">
    <source>
        <dbReference type="ARBA" id="ARBA00048051"/>
    </source>
</evidence>
<dbReference type="GO" id="GO:0031177">
    <property type="term" value="F:phosphopantetheine binding"/>
    <property type="evidence" value="ECO:0007669"/>
    <property type="project" value="InterPro"/>
</dbReference>
<evidence type="ECO:0000256" key="15">
    <source>
        <dbReference type="ARBA" id="ARBA00023399"/>
    </source>
</evidence>
<comment type="catalytic activity">
    <reaction evidence="17">
        <text>(3R)-hydroxybutanoyl-[ACP] = (2E)-butenoyl-[ACP] + H2O</text>
        <dbReference type="Rhea" id="RHEA:41808"/>
        <dbReference type="Rhea" id="RHEA-COMP:9626"/>
        <dbReference type="Rhea" id="RHEA-COMP:9627"/>
        <dbReference type="ChEBI" id="CHEBI:15377"/>
        <dbReference type="ChEBI" id="CHEBI:78451"/>
        <dbReference type="ChEBI" id="CHEBI:78453"/>
    </reaction>
    <physiologicalReaction direction="left-to-right" evidence="17">
        <dbReference type="Rhea" id="RHEA:41809"/>
    </physiologicalReaction>
</comment>
<comment type="catalytic activity">
    <reaction evidence="27">
        <text>(2E)-hexenoyl-[ACP] + NADPH + H(+) = hexanoyl-[ACP] + NADP(+)</text>
        <dbReference type="Rhea" id="RHEA:41832"/>
        <dbReference type="Rhea" id="RHEA-COMP:9631"/>
        <dbReference type="Rhea" id="RHEA-COMP:9632"/>
        <dbReference type="ChEBI" id="CHEBI:15378"/>
        <dbReference type="ChEBI" id="CHEBI:57783"/>
        <dbReference type="ChEBI" id="CHEBI:58349"/>
        <dbReference type="ChEBI" id="CHEBI:78458"/>
        <dbReference type="ChEBI" id="CHEBI:78459"/>
    </reaction>
    <physiologicalReaction direction="left-to-right" evidence="27">
        <dbReference type="Rhea" id="RHEA:41833"/>
    </physiologicalReaction>
</comment>
<dbReference type="SUPFAM" id="SSF51735">
    <property type="entry name" value="NAD(P)-binding Rossmann-fold domains"/>
    <property type="match status" value="2"/>
</dbReference>
<dbReference type="InterPro" id="IPR016035">
    <property type="entry name" value="Acyl_Trfase/lysoPLipase"/>
</dbReference>
<evidence type="ECO:0000256" key="10">
    <source>
        <dbReference type="ARBA" id="ARBA00023351"/>
    </source>
</evidence>
<dbReference type="Pfam" id="PF00109">
    <property type="entry name" value="ketoacyl-synt"/>
    <property type="match status" value="1"/>
</dbReference>
<dbReference type="Gene3D" id="1.10.1200.10">
    <property type="entry name" value="ACP-like"/>
    <property type="match status" value="1"/>
</dbReference>
<keyword evidence="3" id="KW-0597">Phosphoprotein</keyword>
<dbReference type="InterPro" id="IPR011032">
    <property type="entry name" value="GroES-like_sf"/>
</dbReference>
<dbReference type="InterPro" id="IPR018201">
    <property type="entry name" value="Ketoacyl_synth_AS"/>
</dbReference>
<dbReference type="Gene3D" id="3.40.366.10">
    <property type="entry name" value="Malonyl-Coenzyme A Acyl Carrier Protein, domain 2"/>
    <property type="match status" value="1"/>
</dbReference>
<feature type="domain" description="PKS/mFAS DH" evidence="52">
    <location>
        <begin position="869"/>
        <end position="1127"/>
    </location>
</feature>
<comment type="catalytic activity">
    <reaction evidence="37">
        <text>holo-[ACP] + acetyl-CoA = acetyl-[ACP] + CoA</text>
        <dbReference type="Rhea" id="RHEA:41788"/>
        <dbReference type="Rhea" id="RHEA-COMP:9621"/>
        <dbReference type="Rhea" id="RHEA-COMP:9685"/>
        <dbReference type="ChEBI" id="CHEBI:57287"/>
        <dbReference type="ChEBI" id="CHEBI:57288"/>
        <dbReference type="ChEBI" id="CHEBI:64479"/>
        <dbReference type="ChEBI" id="CHEBI:78446"/>
        <dbReference type="EC" id="2.3.1.38"/>
    </reaction>
    <physiologicalReaction direction="left-to-right" evidence="37">
        <dbReference type="Rhea" id="RHEA:41789"/>
    </physiologicalReaction>
</comment>
<evidence type="ECO:0000256" key="45">
    <source>
        <dbReference type="ARBA" id="ARBA00049422"/>
    </source>
</evidence>
<evidence type="ECO:0000256" key="23">
    <source>
        <dbReference type="ARBA" id="ARBA00047451"/>
    </source>
</evidence>
<dbReference type="GO" id="GO:0019171">
    <property type="term" value="F:(3R)-hydroxyacyl-[acyl-carrier-protein] dehydratase activity"/>
    <property type="evidence" value="ECO:0007669"/>
    <property type="project" value="UniProtKB-EC"/>
</dbReference>
<dbReference type="Pfam" id="PF16197">
    <property type="entry name" value="KAsynt_C_assoc"/>
    <property type="match status" value="1"/>
</dbReference>
<evidence type="ECO:0000256" key="37">
    <source>
        <dbReference type="ARBA" id="ARBA00048691"/>
    </source>
</evidence>
<comment type="catalytic activity">
    <reaction evidence="48">
        <text>octanoyl-[ACP] + malonyl-[ACP] + H(+) = 3-oxodecanoyl-[ACP] + holo-[ACP] + CO2</text>
        <dbReference type="Rhea" id="RHEA:41852"/>
        <dbReference type="Rhea" id="RHEA-COMP:9623"/>
        <dbReference type="Rhea" id="RHEA-COMP:9636"/>
        <dbReference type="Rhea" id="RHEA-COMP:9637"/>
        <dbReference type="Rhea" id="RHEA-COMP:9685"/>
        <dbReference type="ChEBI" id="CHEBI:15378"/>
        <dbReference type="ChEBI" id="CHEBI:16526"/>
        <dbReference type="ChEBI" id="CHEBI:64479"/>
        <dbReference type="ChEBI" id="CHEBI:78449"/>
        <dbReference type="ChEBI" id="CHEBI:78463"/>
        <dbReference type="ChEBI" id="CHEBI:78464"/>
    </reaction>
    <physiologicalReaction direction="left-to-right" evidence="48">
        <dbReference type="Rhea" id="RHEA:41853"/>
    </physiologicalReaction>
</comment>
<evidence type="ECO:0000256" key="48">
    <source>
        <dbReference type="ARBA" id="ARBA00049533"/>
    </source>
</evidence>
<accession>A0AAW1U096</accession>
<dbReference type="Gene3D" id="3.40.50.1820">
    <property type="entry name" value="alpha/beta hydrolase"/>
    <property type="match status" value="1"/>
</dbReference>
<dbReference type="PANTHER" id="PTHR43775">
    <property type="entry name" value="FATTY ACID SYNTHASE"/>
    <property type="match status" value="1"/>
</dbReference>
<dbReference type="SUPFAM" id="SSF50129">
    <property type="entry name" value="GroES-like"/>
    <property type="match status" value="1"/>
</dbReference>
<comment type="catalytic activity">
    <reaction evidence="45">
        <text>3-oxooctanoyl-[ACP] + NADPH + H(+) = (3R)-hydroxyoctanoyl-[ACP] + NADP(+)</text>
        <dbReference type="Rhea" id="RHEA:41840"/>
        <dbReference type="Rhea" id="RHEA-COMP:9633"/>
        <dbReference type="Rhea" id="RHEA-COMP:9634"/>
        <dbReference type="ChEBI" id="CHEBI:15378"/>
        <dbReference type="ChEBI" id="CHEBI:57783"/>
        <dbReference type="ChEBI" id="CHEBI:58349"/>
        <dbReference type="ChEBI" id="CHEBI:78460"/>
        <dbReference type="ChEBI" id="CHEBI:78461"/>
    </reaction>
    <physiologicalReaction direction="left-to-right" evidence="45">
        <dbReference type="Rhea" id="RHEA:41841"/>
    </physiologicalReaction>
</comment>
<dbReference type="Pfam" id="PF08659">
    <property type="entry name" value="KR"/>
    <property type="match status" value="1"/>
</dbReference>
<dbReference type="InterPro" id="IPR032821">
    <property type="entry name" value="PKS_assoc"/>
</dbReference>
<evidence type="ECO:0000256" key="6">
    <source>
        <dbReference type="ARBA" id="ARBA00022898"/>
    </source>
</evidence>
<dbReference type="InterPro" id="IPR050091">
    <property type="entry name" value="PKS_NRPS_Biosynth_Enz"/>
</dbReference>
<evidence type="ECO:0000256" key="38">
    <source>
        <dbReference type="ARBA" id="ARBA00048704"/>
    </source>
</evidence>
<evidence type="ECO:0000256" key="13">
    <source>
        <dbReference type="ARBA" id="ARBA00023394"/>
    </source>
</evidence>
<evidence type="ECO:0000256" key="40">
    <source>
        <dbReference type="ARBA" id="ARBA00049019"/>
    </source>
</evidence>
<comment type="caution">
    <text evidence="53">The sequence shown here is derived from an EMBL/GenBank/DDBJ whole genome shotgun (WGS) entry which is preliminary data.</text>
</comment>
<comment type="catalytic activity">
    <reaction evidence="36">
        <text>a 2,3-saturated acyl-[ACP] + NADP(+) = a (2E)-enoyl-[ACP] + NADPH + H(+)</text>
        <dbReference type="Rhea" id="RHEA:22564"/>
        <dbReference type="Rhea" id="RHEA-COMP:9925"/>
        <dbReference type="Rhea" id="RHEA-COMP:9926"/>
        <dbReference type="ChEBI" id="CHEBI:15378"/>
        <dbReference type="ChEBI" id="CHEBI:57783"/>
        <dbReference type="ChEBI" id="CHEBI:58349"/>
        <dbReference type="ChEBI" id="CHEBI:78784"/>
        <dbReference type="ChEBI" id="CHEBI:78785"/>
        <dbReference type="EC" id="1.3.1.39"/>
    </reaction>
    <physiologicalReaction direction="right-to-left" evidence="36">
        <dbReference type="Rhea" id="RHEA:22566"/>
    </physiologicalReaction>
</comment>
<dbReference type="Gene3D" id="3.90.180.10">
    <property type="entry name" value="Medium-chain alcohol dehydrogenases, catalytic domain"/>
    <property type="match status" value="1"/>
</dbReference>
<dbReference type="InterPro" id="IPR014030">
    <property type="entry name" value="Ketoacyl_synth_N"/>
</dbReference>
<comment type="catalytic activity">
    <reaction evidence="19">
        <text>3-oxooctadecanoyl-[ACP] + NADPH + H(+) = (3R)-hydroxyoctadecanoyl-[ACP] + NADP(+)</text>
        <dbReference type="Rhea" id="RHEA:41920"/>
        <dbReference type="Rhea" id="RHEA-COMP:9653"/>
        <dbReference type="Rhea" id="RHEA-COMP:9654"/>
        <dbReference type="ChEBI" id="CHEBI:15378"/>
        <dbReference type="ChEBI" id="CHEBI:57783"/>
        <dbReference type="ChEBI" id="CHEBI:58349"/>
        <dbReference type="ChEBI" id="CHEBI:78487"/>
        <dbReference type="ChEBI" id="CHEBI:78488"/>
    </reaction>
    <physiologicalReaction direction="left-to-right" evidence="19">
        <dbReference type="Rhea" id="RHEA:41921"/>
    </physiologicalReaction>
</comment>
<comment type="catalytic activity">
    <reaction evidence="29">
        <text>acetyl-[ACP] + malonyl-[ACP] + H(+) = 3-oxobutanoyl-[ACP] + holo-[ACP] + CO2</text>
        <dbReference type="Rhea" id="RHEA:41800"/>
        <dbReference type="Rhea" id="RHEA-COMP:9621"/>
        <dbReference type="Rhea" id="RHEA-COMP:9623"/>
        <dbReference type="Rhea" id="RHEA-COMP:9625"/>
        <dbReference type="Rhea" id="RHEA-COMP:9685"/>
        <dbReference type="ChEBI" id="CHEBI:15378"/>
        <dbReference type="ChEBI" id="CHEBI:16526"/>
        <dbReference type="ChEBI" id="CHEBI:64479"/>
        <dbReference type="ChEBI" id="CHEBI:78446"/>
        <dbReference type="ChEBI" id="CHEBI:78449"/>
        <dbReference type="ChEBI" id="CHEBI:78450"/>
    </reaction>
    <physiologicalReaction direction="left-to-right" evidence="29">
        <dbReference type="Rhea" id="RHEA:41801"/>
    </physiologicalReaction>
</comment>
<dbReference type="InterPro" id="IPR036736">
    <property type="entry name" value="ACP-like_sf"/>
</dbReference>
<comment type="catalytic activity">
    <reaction evidence="16">
        <text>(3R)-hydroxyhexadecanoyl-[ACP] = (2E)-hexadecenoyl-[ACP] + H2O</text>
        <dbReference type="Rhea" id="RHEA:41908"/>
        <dbReference type="Rhea" id="RHEA-COMP:9650"/>
        <dbReference type="Rhea" id="RHEA-COMP:9651"/>
        <dbReference type="ChEBI" id="CHEBI:15377"/>
        <dbReference type="ChEBI" id="CHEBI:78480"/>
        <dbReference type="ChEBI" id="CHEBI:78481"/>
    </reaction>
    <physiologicalReaction direction="left-to-right" evidence="16">
        <dbReference type="Rhea" id="RHEA:41909"/>
    </physiologicalReaction>
</comment>
<comment type="catalytic activity">
    <reaction evidence="46">
        <text>butanoyl-[ACP] + malonyl-[ACP] + H(+) = 3-oxohexanoyl-[ACP] + holo-[ACP] + CO2</text>
        <dbReference type="Rhea" id="RHEA:41820"/>
        <dbReference type="Rhea" id="RHEA-COMP:9623"/>
        <dbReference type="Rhea" id="RHEA-COMP:9628"/>
        <dbReference type="Rhea" id="RHEA-COMP:9629"/>
        <dbReference type="Rhea" id="RHEA-COMP:9685"/>
        <dbReference type="ChEBI" id="CHEBI:15378"/>
        <dbReference type="ChEBI" id="CHEBI:16526"/>
        <dbReference type="ChEBI" id="CHEBI:64479"/>
        <dbReference type="ChEBI" id="CHEBI:78449"/>
        <dbReference type="ChEBI" id="CHEBI:78454"/>
        <dbReference type="ChEBI" id="CHEBI:78456"/>
    </reaction>
    <physiologicalReaction direction="left-to-right" evidence="46">
        <dbReference type="Rhea" id="RHEA:41821"/>
    </physiologicalReaction>
</comment>
<proteinExistence type="predicted"/>
<comment type="catalytic activity">
    <reaction evidence="47">
        <text>(2E)-decenoyl-[ACP] + NADPH + H(+) = decanoyl-[ACP] + NADP(+)</text>
        <dbReference type="Rhea" id="RHEA:41864"/>
        <dbReference type="Rhea" id="RHEA-COMP:9639"/>
        <dbReference type="Rhea" id="RHEA-COMP:9640"/>
        <dbReference type="ChEBI" id="CHEBI:15378"/>
        <dbReference type="ChEBI" id="CHEBI:57783"/>
        <dbReference type="ChEBI" id="CHEBI:58349"/>
        <dbReference type="ChEBI" id="CHEBI:78467"/>
        <dbReference type="ChEBI" id="CHEBI:78468"/>
    </reaction>
    <physiologicalReaction direction="left-to-right" evidence="47">
        <dbReference type="Rhea" id="RHEA:41865"/>
    </physiologicalReaction>
</comment>
<comment type="catalytic activity">
    <reaction evidence="42">
        <text>(2E)-tetradecenoyl-[ACP] + NADPH + H(+) = tetradecanoyl-[ACP] + NADP(+)</text>
        <dbReference type="Rhea" id="RHEA:41896"/>
        <dbReference type="Rhea" id="RHEA-COMP:9647"/>
        <dbReference type="Rhea" id="RHEA-COMP:9648"/>
        <dbReference type="ChEBI" id="CHEBI:15378"/>
        <dbReference type="ChEBI" id="CHEBI:57783"/>
        <dbReference type="ChEBI" id="CHEBI:58349"/>
        <dbReference type="ChEBI" id="CHEBI:78475"/>
        <dbReference type="ChEBI" id="CHEBI:78477"/>
    </reaction>
    <physiologicalReaction direction="left-to-right" evidence="42">
        <dbReference type="Rhea" id="RHEA:41897"/>
    </physiologicalReaction>
</comment>
<comment type="catalytic activity">
    <reaction evidence="24">
        <text>(2E)-butenoyl-[ACP] + NADPH + H(+) = butanoyl-[ACP] + NADP(+)</text>
        <dbReference type="Rhea" id="RHEA:41812"/>
        <dbReference type="Rhea" id="RHEA-COMP:9627"/>
        <dbReference type="Rhea" id="RHEA-COMP:9628"/>
        <dbReference type="ChEBI" id="CHEBI:15378"/>
        <dbReference type="ChEBI" id="CHEBI:57783"/>
        <dbReference type="ChEBI" id="CHEBI:58349"/>
        <dbReference type="ChEBI" id="CHEBI:78453"/>
        <dbReference type="ChEBI" id="CHEBI:78454"/>
    </reaction>
    <physiologicalReaction direction="left-to-right" evidence="24">
        <dbReference type="Rhea" id="RHEA:41813"/>
    </physiologicalReaction>
</comment>
<evidence type="ECO:0000256" key="47">
    <source>
        <dbReference type="ARBA" id="ARBA00049521"/>
    </source>
</evidence>
<dbReference type="Pfam" id="PF00975">
    <property type="entry name" value="Thioesterase"/>
    <property type="match status" value="1"/>
</dbReference>
<comment type="catalytic activity">
    <reaction evidence="14">
        <text>(3R)-hydroxytetradecanoyl-[ACP] = (2E)-tetradecenoyl-[ACP] + H2O</text>
        <dbReference type="Rhea" id="RHEA:41892"/>
        <dbReference type="Rhea" id="RHEA-COMP:9646"/>
        <dbReference type="Rhea" id="RHEA-COMP:9647"/>
        <dbReference type="ChEBI" id="CHEBI:15377"/>
        <dbReference type="ChEBI" id="CHEBI:78474"/>
        <dbReference type="ChEBI" id="CHEBI:78475"/>
    </reaction>
    <physiologicalReaction direction="left-to-right" evidence="14">
        <dbReference type="Rhea" id="RHEA:41893"/>
    </physiologicalReaction>
</comment>
<organism evidence="53 54">
    <name type="scientific">Henosepilachna vigintioctopunctata</name>
    <dbReference type="NCBI Taxonomy" id="420089"/>
    <lineage>
        <taxon>Eukaryota</taxon>
        <taxon>Metazoa</taxon>
        <taxon>Ecdysozoa</taxon>
        <taxon>Arthropoda</taxon>
        <taxon>Hexapoda</taxon>
        <taxon>Insecta</taxon>
        <taxon>Pterygota</taxon>
        <taxon>Neoptera</taxon>
        <taxon>Endopterygota</taxon>
        <taxon>Coleoptera</taxon>
        <taxon>Polyphaga</taxon>
        <taxon>Cucujiformia</taxon>
        <taxon>Coccinelloidea</taxon>
        <taxon>Coccinellidae</taxon>
        <taxon>Epilachninae</taxon>
        <taxon>Epilachnini</taxon>
        <taxon>Henosepilachna</taxon>
    </lineage>
</organism>
<dbReference type="SMART" id="SM00827">
    <property type="entry name" value="PKS_AT"/>
    <property type="match status" value="1"/>
</dbReference>
<dbReference type="InterPro" id="IPR020841">
    <property type="entry name" value="PKS_Beta-ketoAc_synthase_dom"/>
</dbReference>
<comment type="catalytic activity">
    <reaction evidence="25">
        <text>dodecanoyl-[ACP] + malonyl-[ACP] + H(+) = 3-oxotetradecanoyl-[ACP] + holo-[ACP] + CO2</text>
        <dbReference type="Rhea" id="RHEA:41884"/>
        <dbReference type="Rhea" id="RHEA-COMP:9623"/>
        <dbReference type="Rhea" id="RHEA-COMP:9644"/>
        <dbReference type="Rhea" id="RHEA-COMP:9645"/>
        <dbReference type="Rhea" id="RHEA-COMP:9685"/>
        <dbReference type="ChEBI" id="CHEBI:15378"/>
        <dbReference type="ChEBI" id="CHEBI:16526"/>
        <dbReference type="ChEBI" id="CHEBI:64479"/>
        <dbReference type="ChEBI" id="CHEBI:65264"/>
        <dbReference type="ChEBI" id="CHEBI:78449"/>
        <dbReference type="ChEBI" id="CHEBI:78473"/>
    </reaction>
    <physiologicalReaction direction="left-to-right" evidence="25">
        <dbReference type="Rhea" id="RHEA:41885"/>
    </physiologicalReaction>
</comment>
<dbReference type="PROSITE" id="PS52004">
    <property type="entry name" value="KS3_2"/>
    <property type="match status" value="1"/>
</dbReference>
<comment type="catalytic activity">
    <reaction evidence="12">
        <text>(3R)-hydroxydecanoyl-[ACP] = (2E)-decenoyl-[ACP] + H2O</text>
        <dbReference type="Rhea" id="RHEA:41860"/>
        <dbReference type="Rhea" id="RHEA-COMP:9638"/>
        <dbReference type="Rhea" id="RHEA-COMP:9639"/>
        <dbReference type="ChEBI" id="CHEBI:15377"/>
        <dbReference type="ChEBI" id="CHEBI:78466"/>
        <dbReference type="ChEBI" id="CHEBI:78467"/>
    </reaction>
    <physiologicalReaction direction="left-to-right" evidence="12">
        <dbReference type="Rhea" id="RHEA:41861"/>
    </physiologicalReaction>
</comment>
<dbReference type="PROSITE" id="PS50075">
    <property type="entry name" value="CARRIER"/>
    <property type="match status" value="1"/>
</dbReference>
<evidence type="ECO:0000256" key="5">
    <source>
        <dbReference type="ARBA" id="ARBA00022799"/>
    </source>
</evidence>
<dbReference type="InterPro" id="IPR014043">
    <property type="entry name" value="Acyl_transferase_dom"/>
</dbReference>
<comment type="catalytic activity">
    <reaction evidence="9">
        <text>(3R)-hydroxyoctanoyl-[ACP] = (2E)-octenoyl-[ACP] + H2O</text>
        <dbReference type="Rhea" id="RHEA:41844"/>
        <dbReference type="Rhea" id="RHEA-COMP:9634"/>
        <dbReference type="Rhea" id="RHEA-COMP:9635"/>
        <dbReference type="ChEBI" id="CHEBI:15377"/>
        <dbReference type="ChEBI" id="CHEBI:78461"/>
        <dbReference type="ChEBI" id="CHEBI:78462"/>
    </reaction>
    <physiologicalReaction direction="left-to-right" evidence="9">
        <dbReference type="Rhea" id="RHEA:41845"/>
    </physiologicalReaction>
</comment>
<evidence type="ECO:0000256" key="36">
    <source>
        <dbReference type="ARBA" id="ARBA00048650"/>
    </source>
</evidence>
<evidence type="ECO:0000256" key="11">
    <source>
        <dbReference type="ARBA" id="ARBA00023373"/>
    </source>
</evidence>
<dbReference type="SUPFAM" id="SSF47336">
    <property type="entry name" value="ACP-like"/>
    <property type="match status" value="1"/>
</dbReference>
<comment type="pathway">
    <text evidence="1">Lipid metabolism.</text>
</comment>
<feature type="domain" description="Ketosynthase family 3 (KS3)" evidence="51">
    <location>
        <begin position="36"/>
        <end position="441"/>
    </location>
</feature>
<evidence type="ECO:0000256" key="46">
    <source>
        <dbReference type="ARBA" id="ARBA00049449"/>
    </source>
</evidence>
<comment type="catalytic activity">
    <reaction evidence="39">
        <text>3-oxotetradecanoyl-[ACP] + NADPH + H(+) = (3R)-hydroxytetradecanoyl-[ACP] + NADP(+)</text>
        <dbReference type="Rhea" id="RHEA:41888"/>
        <dbReference type="Rhea" id="RHEA-COMP:9645"/>
        <dbReference type="Rhea" id="RHEA-COMP:9646"/>
        <dbReference type="ChEBI" id="CHEBI:15378"/>
        <dbReference type="ChEBI" id="CHEBI:57783"/>
        <dbReference type="ChEBI" id="CHEBI:58349"/>
        <dbReference type="ChEBI" id="CHEBI:78473"/>
        <dbReference type="ChEBI" id="CHEBI:78474"/>
    </reaction>
    <physiologicalReaction direction="left-to-right" evidence="39">
        <dbReference type="Rhea" id="RHEA:41889"/>
    </physiologicalReaction>
</comment>
<evidence type="ECO:0000256" key="43">
    <source>
        <dbReference type="ARBA" id="ARBA00049263"/>
    </source>
</evidence>
<feature type="active site" description="Proton acceptor; for dehydratase activity" evidence="49">
    <location>
        <position position="901"/>
    </location>
</feature>
<dbReference type="InterPro" id="IPR016039">
    <property type="entry name" value="Thiolase-like"/>
</dbReference>
<comment type="catalytic activity">
    <reaction evidence="26">
        <text>(2E)-hexadecenoyl-[ACP] + NADPH + H(+) = hexadecanoyl-[ACP] + NADP(+)</text>
        <dbReference type="Rhea" id="RHEA:41912"/>
        <dbReference type="Rhea" id="RHEA-COMP:9651"/>
        <dbReference type="Rhea" id="RHEA-COMP:9652"/>
        <dbReference type="ChEBI" id="CHEBI:15378"/>
        <dbReference type="ChEBI" id="CHEBI:57783"/>
        <dbReference type="ChEBI" id="CHEBI:58349"/>
        <dbReference type="ChEBI" id="CHEBI:78481"/>
        <dbReference type="ChEBI" id="CHEBI:78483"/>
    </reaction>
    <physiologicalReaction direction="left-to-right" evidence="26">
        <dbReference type="Rhea" id="RHEA:41913"/>
    </physiologicalReaction>
</comment>
<keyword evidence="4" id="KW-0808">Transferase</keyword>
<comment type="catalytic activity">
    <reaction evidence="15">
        <text>(3R)-hydroxyoctadecanoyl-[ACP] = (2E)-octadecenoyl-[ACP] + H2O</text>
        <dbReference type="Rhea" id="RHEA:41924"/>
        <dbReference type="Rhea" id="RHEA-COMP:9654"/>
        <dbReference type="Rhea" id="RHEA-COMP:9655"/>
        <dbReference type="ChEBI" id="CHEBI:15377"/>
        <dbReference type="ChEBI" id="CHEBI:78488"/>
        <dbReference type="ChEBI" id="CHEBI:78489"/>
    </reaction>
    <physiologicalReaction direction="left-to-right" evidence="15">
        <dbReference type="Rhea" id="RHEA:41925"/>
    </physiologicalReaction>
</comment>
<dbReference type="GO" id="GO:0004312">
    <property type="term" value="F:fatty acid synthase activity"/>
    <property type="evidence" value="ECO:0007669"/>
    <property type="project" value="TreeGrafter"/>
</dbReference>
<evidence type="ECO:0000256" key="14">
    <source>
        <dbReference type="ARBA" id="ARBA00023398"/>
    </source>
</evidence>
<evidence type="ECO:0000256" key="34">
    <source>
        <dbReference type="ARBA" id="ARBA00048506"/>
    </source>
</evidence>
<evidence type="ECO:0000256" key="22">
    <source>
        <dbReference type="ARBA" id="ARBA00047440"/>
    </source>
</evidence>
<dbReference type="SUPFAM" id="SSF52151">
    <property type="entry name" value="FabD/lysophospholipase-like"/>
    <property type="match status" value="1"/>
</dbReference>
<dbReference type="InterPro" id="IPR020806">
    <property type="entry name" value="PKS_PP-bd"/>
</dbReference>
<comment type="catalytic activity">
    <reaction evidence="30">
        <text>hexadecanoyl-[ACP] + malonyl-[ACP] + H(+) = 3-oxooctadecanoyl-[ACP] + holo-[ACP] + CO2</text>
        <dbReference type="Rhea" id="RHEA:41916"/>
        <dbReference type="Rhea" id="RHEA-COMP:9623"/>
        <dbReference type="Rhea" id="RHEA-COMP:9652"/>
        <dbReference type="Rhea" id="RHEA-COMP:9653"/>
        <dbReference type="Rhea" id="RHEA-COMP:9685"/>
        <dbReference type="ChEBI" id="CHEBI:15378"/>
        <dbReference type="ChEBI" id="CHEBI:16526"/>
        <dbReference type="ChEBI" id="CHEBI:64479"/>
        <dbReference type="ChEBI" id="CHEBI:78449"/>
        <dbReference type="ChEBI" id="CHEBI:78483"/>
        <dbReference type="ChEBI" id="CHEBI:78487"/>
    </reaction>
    <physiologicalReaction direction="left-to-right" evidence="30">
        <dbReference type="Rhea" id="RHEA:41917"/>
    </physiologicalReaction>
</comment>
<evidence type="ECO:0000256" key="21">
    <source>
        <dbReference type="ARBA" id="ARBA00047400"/>
    </source>
</evidence>
<evidence type="ECO:0000256" key="18">
    <source>
        <dbReference type="ARBA" id="ARBA00023442"/>
    </source>
</evidence>
<dbReference type="InterPro" id="IPR042104">
    <property type="entry name" value="PKS_dehydratase_sf"/>
</dbReference>
<evidence type="ECO:0000256" key="35">
    <source>
        <dbReference type="ARBA" id="ARBA00048571"/>
    </source>
</evidence>
<evidence type="ECO:0000256" key="31">
    <source>
        <dbReference type="ARBA" id="ARBA00048281"/>
    </source>
</evidence>
<dbReference type="GO" id="GO:0004316">
    <property type="term" value="F:3-oxoacyl-[acyl-carrier-protein] reductase (NADPH) activity"/>
    <property type="evidence" value="ECO:0007669"/>
    <property type="project" value="UniProtKB-EC"/>
</dbReference>
<evidence type="ECO:0000256" key="33">
    <source>
        <dbReference type="ARBA" id="ARBA00048420"/>
    </source>
</evidence>
<dbReference type="InterPro" id="IPR036291">
    <property type="entry name" value="NAD(P)-bd_dom_sf"/>
</dbReference>
<evidence type="ECO:0000256" key="24">
    <source>
        <dbReference type="ARBA" id="ARBA00047500"/>
    </source>
</evidence>
<evidence type="ECO:0000256" key="2">
    <source>
        <dbReference type="ARBA" id="ARBA00022450"/>
    </source>
</evidence>
<keyword evidence="2" id="KW-0596">Phosphopantetheine</keyword>
<dbReference type="InterPro" id="IPR009081">
    <property type="entry name" value="PP-bd_ACP"/>
</dbReference>